<evidence type="ECO:0000313" key="7">
    <source>
        <dbReference type="Proteomes" id="UP001234585"/>
    </source>
</evidence>
<dbReference type="GO" id="GO:0032993">
    <property type="term" value="C:protein-DNA complex"/>
    <property type="evidence" value="ECO:0007669"/>
    <property type="project" value="TreeGrafter"/>
</dbReference>
<keyword evidence="2" id="KW-0805">Transcription regulation</keyword>
<dbReference type="GO" id="GO:0003677">
    <property type="term" value="F:DNA binding"/>
    <property type="evidence" value="ECO:0007669"/>
    <property type="project" value="UniProtKB-KW"/>
</dbReference>
<dbReference type="Gene3D" id="3.40.190.10">
    <property type="entry name" value="Periplasmic binding protein-like II"/>
    <property type="match status" value="2"/>
</dbReference>
<evidence type="ECO:0000256" key="4">
    <source>
        <dbReference type="ARBA" id="ARBA00023163"/>
    </source>
</evidence>
<dbReference type="PRINTS" id="PR00039">
    <property type="entry name" value="HTHLYSR"/>
</dbReference>
<evidence type="ECO:0000256" key="3">
    <source>
        <dbReference type="ARBA" id="ARBA00023125"/>
    </source>
</evidence>
<gene>
    <name evidence="6" type="ORF">Q9313_21810</name>
</gene>
<dbReference type="Pfam" id="PF00126">
    <property type="entry name" value="HTH_1"/>
    <property type="match status" value="1"/>
</dbReference>
<dbReference type="InterPro" id="IPR005119">
    <property type="entry name" value="LysR_subst-bd"/>
</dbReference>
<dbReference type="EMBL" id="CP132303">
    <property type="protein sequence ID" value="WLR99423.1"/>
    <property type="molecule type" value="Genomic_DNA"/>
</dbReference>
<geneLocation type="plasmid" evidence="6 7">
    <name>unnamed1</name>
</geneLocation>
<reference evidence="6 7" key="1">
    <citation type="submission" date="2023-08" db="EMBL/GenBank/DDBJ databases">
        <title>Pathogen: clinical or host-associated sample.</title>
        <authorList>
            <person name="Hergert J."/>
            <person name="Casey R."/>
            <person name="Wagner J."/>
            <person name="Young E.L."/>
            <person name="Oakeson K.F."/>
        </authorList>
    </citation>
    <scope>NUCLEOTIDE SEQUENCE [LARGE SCALE GENOMIC DNA]</scope>
    <source>
        <strain evidence="6 7">1760953</strain>
        <plasmid evidence="6 7">unnamed1</plasmid>
    </source>
</reference>
<dbReference type="GO" id="GO:0003700">
    <property type="term" value="F:DNA-binding transcription factor activity"/>
    <property type="evidence" value="ECO:0007669"/>
    <property type="project" value="InterPro"/>
</dbReference>
<dbReference type="CDD" id="cd08412">
    <property type="entry name" value="PBP2_PAO1_like"/>
    <property type="match status" value="1"/>
</dbReference>
<accession>A0AA50H7E2</accession>
<dbReference type="Gene3D" id="1.10.10.10">
    <property type="entry name" value="Winged helix-like DNA-binding domain superfamily/Winged helix DNA-binding domain"/>
    <property type="match status" value="1"/>
</dbReference>
<feature type="domain" description="HTH lysR-type" evidence="5">
    <location>
        <begin position="1"/>
        <end position="61"/>
    </location>
</feature>
<dbReference type="Proteomes" id="UP001234585">
    <property type="component" value="Plasmid unnamed1"/>
</dbReference>
<dbReference type="AlphaFoldDB" id="A0AA50H7E2"/>
<dbReference type="InterPro" id="IPR000847">
    <property type="entry name" value="LysR_HTH_N"/>
</dbReference>
<keyword evidence="3" id="KW-0238">DNA-binding</keyword>
<evidence type="ECO:0000313" key="6">
    <source>
        <dbReference type="EMBL" id="WLR99423.1"/>
    </source>
</evidence>
<evidence type="ECO:0000256" key="1">
    <source>
        <dbReference type="ARBA" id="ARBA00009437"/>
    </source>
</evidence>
<sequence>MDLSLRILRYVVEPADCGSITEAAKRMNVSQPSISAALAQTEAQLGIQLFVRHHARGVTLSAAGQRFVNDARLLLNHARDFAQNAQSLGDALRGEIVVGSFPTLAIRFMPSLLSGFSRRYPGISVKLEEGDQQEMISHLISGRTELALSYHFAVPDEITGEKLADLPPYALVSANHPLAGRKDISLAELEDEPFILLDLPHSRDYFFSLFEICGLSPQVAFRTRSSELIRGLVGHNQGYSLHNVLPRTTVGYDGSKIAILPISEPLPPATVTFLRLARHEFRPAVQAFADYMRKAFATGGMFAP</sequence>
<dbReference type="PANTHER" id="PTHR30346">
    <property type="entry name" value="TRANSCRIPTIONAL DUAL REGULATOR HCAR-RELATED"/>
    <property type="match status" value="1"/>
</dbReference>
<dbReference type="Pfam" id="PF03466">
    <property type="entry name" value="LysR_substrate"/>
    <property type="match status" value="1"/>
</dbReference>
<dbReference type="PROSITE" id="PS50931">
    <property type="entry name" value="HTH_LYSR"/>
    <property type="match status" value="1"/>
</dbReference>
<evidence type="ECO:0000259" key="5">
    <source>
        <dbReference type="PROSITE" id="PS50931"/>
    </source>
</evidence>
<evidence type="ECO:0000256" key="2">
    <source>
        <dbReference type="ARBA" id="ARBA00023015"/>
    </source>
</evidence>
<keyword evidence="4" id="KW-0804">Transcription</keyword>
<organism evidence="6 7">
    <name type="scientific">Shinella sumterensis</name>
    <dbReference type="NCBI Taxonomy" id="1967501"/>
    <lineage>
        <taxon>Bacteria</taxon>
        <taxon>Pseudomonadati</taxon>
        <taxon>Pseudomonadota</taxon>
        <taxon>Alphaproteobacteria</taxon>
        <taxon>Hyphomicrobiales</taxon>
        <taxon>Rhizobiaceae</taxon>
        <taxon>Shinella</taxon>
    </lineage>
</organism>
<dbReference type="SUPFAM" id="SSF53850">
    <property type="entry name" value="Periplasmic binding protein-like II"/>
    <property type="match status" value="1"/>
</dbReference>
<keyword evidence="7" id="KW-1185">Reference proteome</keyword>
<dbReference type="InterPro" id="IPR036388">
    <property type="entry name" value="WH-like_DNA-bd_sf"/>
</dbReference>
<protein>
    <submittedName>
        <fullName evidence="6">LysR family transcriptional regulator</fullName>
    </submittedName>
</protein>
<keyword evidence="6" id="KW-0614">Plasmid</keyword>
<dbReference type="InterPro" id="IPR036390">
    <property type="entry name" value="WH_DNA-bd_sf"/>
</dbReference>
<dbReference type="SUPFAM" id="SSF46785">
    <property type="entry name" value="Winged helix' DNA-binding domain"/>
    <property type="match status" value="1"/>
</dbReference>
<dbReference type="PANTHER" id="PTHR30346:SF0">
    <property type="entry name" value="HCA OPERON TRANSCRIPTIONAL ACTIVATOR HCAR"/>
    <property type="match status" value="1"/>
</dbReference>
<name>A0AA50H7E2_9HYPH</name>
<proteinExistence type="inferred from homology"/>
<comment type="similarity">
    <text evidence="1">Belongs to the LysR transcriptional regulatory family.</text>
</comment>
<dbReference type="RefSeq" id="WP_306038793.1">
    <property type="nucleotide sequence ID" value="NZ_CP132303.1"/>
</dbReference>